<comment type="subcellular location">
    <subcellularLocation>
        <location evidence="1">Membrane</location>
        <topology evidence="1">Lipid-anchor</topology>
    </subcellularLocation>
</comment>
<dbReference type="SUPFAM" id="SSF53850">
    <property type="entry name" value="Periplasmic binding protein-like II"/>
    <property type="match status" value="1"/>
</dbReference>
<evidence type="ECO:0008006" key="10">
    <source>
        <dbReference type="Google" id="ProtNLM"/>
    </source>
</evidence>
<proteinExistence type="inferred from homology"/>
<dbReference type="AlphaFoldDB" id="A0A7G9B3A9"/>
<keyword evidence="3 7" id="KW-0732">Signal</keyword>
<evidence type="ECO:0000256" key="2">
    <source>
        <dbReference type="ARBA" id="ARBA00008973"/>
    </source>
</evidence>
<gene>
    <name evidence="8" type="ORF">H8790_11400</name>
</gene>
<dbReference type="PANTHER" id="PTHR30429">
    <property type="entry name" value="D-METHIONINE-BINDING LIPOPROTEIN METQ"/>
    <property type="match status" value="1"/>
</dbReference>
<feature type="chain" id="PRO_5039577641" description="Metal ABC transporter substrate-binding protein" evidence="7">
    <location>
        <begin position="22"/>
        <end position="278"/>
    </location>
</feature>
<dbReference type="PANTHER" id="PTHR30429:SF0">
    <property type="entry name" value="METHIONINE-BINDING LIPOPROTEIN METQ"/>
    <property type="match status" value="1"/>
</dbReference>
<sequence length="278" mass="29875">MKKMLSLALACIVVLSLSACGNGGGSASSGSASSAGGSASSQPQTIQLGSGGTYADMIEVLAELVADQGYNVEVVLFDSNSGPADACSGGDIDGFIYNHAPWLEQYNLNNNTDLTPVSSLYYGRTALYSAKYTSLDELPDGASIAIPNDSTNMENTLLFLQDLELIELGEKTESFYTTLDVVSNPKNIKFVETEISYTARSIEDCDAVVCPAQYILDTNLDPNVFLAENTAKQGYPIGLTVRAEDADSEWVKALDEALHSDEFRTRFDELYKGTLVLY</sequence>
<comment type="similarity">
    <text evidence="2">Belongs to the NlpA lipoprotein family.</text>
</comment>
<reference evidence="8 9" key="1">
    <citation type="submission" date="2020-08" db="EMBL/GenBank/DDBJ databases">
        <authorList>
            <person name="Liu C."/>
            <person name="Sun Q."/>
        </authorList>
    </citation>
    <scope>NUCLEOTIDE SEQUENCE [LARGE SCALE GENOMIC DNA]</scope>
    <source>
        <strain evidence="8 9">NSJ-62</strain>
    </source>
</reference>
<dbReference type="RefSeq" id="WP_187332621.1">
    <property type="nucleotide sequence ID" value="NZ_CP060490.1"/>
</dbReference>
<accession>A0A7G9B3A9</accession>
<evidence type="ECO:0000256" key="6">
    <source>
        <dbReference type="ARBA" id="ARBA00023288"/>
    </source>
</evidence>
<evidence type="ECO:0000256" key="4">
    <source>
        <dbReference type="ARBA" id="ARBA00023136"/>
    </source>
</evidence>
<evidence type="ECO:0000256" key="1">
    <source>
        <dbReference type="ARBA" id="ARBA00004635"/>
    </source>
</evidence>
<evidence type="ECO:0000256" key="5">
    <source>
        <dbReference type="ARBA" id="ARBA00023139"/>
    </source>
</evidence>
<feature type="signal peptide" evidence="7">
    <location>
        <begin position="1"/>
        <end position="21"/>
    </location>
</feature>
<dbReference type="InterPro" id="IPR004872">
    <property type="entry name" value="Lipoprotein_NlpA"/>
</dbReference>
<dbReference type="Proteomes" id="UP000515960">
    <property type="component" value="Chromosome"/>
</dbReference>
<dbReference type="GO" id="GO:0016020">
    <property type="term" value="C:membrane"/>
    <property type="evidence" value="ECO:0007669"/>
    <property type="project" value="UniProtKB-SubCell"/>
</dbReference>
<name>A0A7G9B3A9_9FIRM</name>
<evidence type="ECO:0000313" key="8">
    <source>
        <dbReference type="EMBL" id="QNL44040.1"/>
    </source>
</evidence>
<evidence type="ECO:0000256" key="3">
    <source>
        <dbReference type="ARBA" id="ARBA00022729"/>
    </source>
</evidence>
<organism evidence="8 9">
    <name type="scientific">Oscillibacter hominis</name>
    <dbReference type="NCBI Taxonomy" id="2763056"/>
    <lineage>
        <taxon>Bacteria</taxon>
        <taxon>Bacillati</taxon>
        <taxon>Bacillota</taxon>
        <taxon>Clostridia</taxon>
        <taxon>Eubacteriales</taxon>
        <taxon>Oscillospiraceae</taxon>
        <taxon>Oscillibacter</taxon>
    </lineage>
</organism>
<evidence type="ECO:0000256" key="7">
    <source>
        <dbReference type="SAM" id="SignalP"/>
    </source>
</evidence>
<keyword evidence="5" id="KW-0564">Palmitate</keyword>
<dbReference type="PROSITE" id="PS51257">
    <property type="entry name" value="PROKAR_LIPOPROTEIN"/>
    <property type="match status" value="1"/>
</dbReference>
<keyword evidence="9" id="KW-1185">Reference proteome</keyword>
<dbReference type="Pfam" id="PF03180">
    <property type="entry name" value="Lipoprotein_9"/>
    <property type="match status" value="1"/>
</dbReference>
<dbReference type="EMBL" id="CP060490">
    <property type="protein sequence ID" value="QNL44040.1"/>
    <property type="molecule type" value="Genomic_DNA"/>
</dbReference>
<protein>
    <recommendedName>
        <fullName evidence="10">Metal ABC transporter substrate-binding protein</fullName>
    </recommendedName>
</protein>
<keyword evidence="6" id="KW-0449">Lipoprotein</keyword>
<keyword evidence="4" id="KW-0472">Membrane</keyword>
<evidence type="ECO:0000313" key="9">
    <source>
        <dbReference type="Proteomes" id="UP000515960"/>
    </source>
</evidence>
<dbReference type="KEGG" id="ohi:H8790_11400"/>
<dbReference type="Gene3D" id="3.40.190.10">
    <property type="entry name" value="Periplasmic binding protein-like II"/>
    <property type="match status" value="2"/>
</dbReference>